<gene>
    <name evidence="2" type="ORF">Pth03_18390</name>
</gene>
<comment type="caution">
    <text evidence="2">The sequence shown here is derived from an EMBL/GenBank/DDBJ whole genome shotgun (WGS) entry which is preliminary data.</text>
</comment>
<evidence type="ECO:0000313" key="2">
    <source>
        <dbReference type="EMBL" id="GII53450.1"/>
    </source>
</evidence>
<sequence length="92" mass="10078">MAEDGVPEILQADRMGHAVPGMRGVCTHISDGMIADLLKALTARWKASLVERVAYSPHSPVAMLDDLLAPYRRGRRNPSRRNRAKTQNAPSG</sequence>
<accession>A0A8J3XUV1</accession>
<reference evidence="2" key="1">
    <citation type="submission" date="2021-01" db="EMBL/GenBank/DDBJ databases">
        <title>Whole genome shotgun sequence of Planotetraspora thailandica NBRC 104271.</title>
        <authorList>
            <person name="Komaki H."/>
            <person name="Tamura T."/>
        </authorList>
    </citation>
    <scope>NUCLEOTIDE SEQUENCE</scope>
    <source>
        <strain evidence="2">NBRC 104271</strain>
    </source>
</reference>
<dbReference type="EMBL" id="BOOR01000010">
    <property type="protein sequence ID" value="GII53450.1"/>
    <property type="molecule type" value="Genomic_DNA"/>
</dbReference>
<evidence type="ECO:0000313" key="3">
    <source>
        <dbReference type="Proteomes" id="UP000605992"/>
    </source>
</evidence>
<dbReference type="RefSeq" id="WP_203943723.1">
    <property type="nucleotide sequence ID" value="NZ_BOOR01000010.1"/>
</dbReference>
<name>A0A8J3XUV1_9ACTN</name>
<keyword evidence="3" id="KW-1185">Reference proteome</keyword>
<evidence type="ECO:0000256" key="1">
    <source>
        <dbReference type="SAM" id="MobiDB-lite"/>
    </source>
</evidence>
<proteinExistence type="predicted"/>
<feature type="region of interest" description="Disordered" evidence="1">
    <location>
        <begin position="70"/>
        <end position="92"/>
    </location>
</feature>
<dbReference type="Proteomes" id="UP000605992">
    <property type="component" value="Unassembled WGS sequence"/>
</dbReference>
<organism evidence="2 3">
    <name type="scientific">Planotetraspora thailandica</name>
    <dbReference type="NCBI Taxonomy" id="487172"/>
    <lineage>
        <taxon>Bacteria</taxon>
        <taxon>Bacillati</taxon>
        <taxon>Actinomycetota</taxon>
        <taxon>Actinomycetes</taxon>
        <taxon>Streptosporangiales</taxon>
        <taxon>Streptosporangiaceae</taxon>
        <taxon>Planotetraspora</taxon>
    </lineage>
</organism>
<feature type="compositionally biased region" description="Basic residues" evidence="1">
    <location>
        <begin position="72"/>
        <end position="84"/>
    </location>
</feature>
<dbReference type="AlphaFoldDB" id="A0A8J3XUV1"/>
<protein>
    <submittedName>
        <fullName evidence="2">Uncharacterized protein</fullName>
    </submittedName>
</protein>